<feature type="compositionally biased region" description="Polar residues" evidence="1">
    <location>
        <begin position="212"/>
        <end position="222"/>
    </location>
</feature>
<evidence type="ECO:0000313" key="3">
    <source>
        <dbReference type="Proteomes" id="UP000289738"/>
    </source>
</evidence>
<name>A0A444WYT2_ARAHY</name>
<comment type="caution">
    <text evidence="2">The sequence shown here is derived from an EMBL/GenBank/DDBJ whole genome shotgun (WGS) entry which is preliminary data.</text>
</comment>
<dbReference type="Gene3D" id="3.60.10.10">
    <property type="entry name" value="Endonuclease/exonuclease/phosphatase"/>
    <property type="match status" value="1"/>
</dbReference>
<proteinExistence type="predicted"/>
<dbReference type="EMBL" id="SDMP01000020">
    <property type="protein sequence ID" value="RYQ82617.1"/>
    <property type="molecule type" value="Genomic_DNA"/>
</dbReference>
<dbReference type="SUPFAM" id="SSF56219">
    <property type="entry name" value="DNase I-like"/>
    <property type="match status" value="1"/>
</dbReference>
<protein>
    <recommendedName>
        <fullName evidence="4">Endonuclease/exonuclease/phosphatase domain-containing protein</fullName>
    </recommendedName>
</protein>
<keyword evidence="3" id="KW-1185">Reference proteome</keyword>
<evidence type="ECO:0000313" key="2">
    <source>
        <dbReference type="EMBL" id="RYQ82617.1"/>
    </source>
</evidence>
<dbReference type="PANTHER" id="PTHR33710">
    <property type="entry name" value="BNAC02G09200D PROTEIN"/>
    <property type="match status" value="1"/>
</dbReference>
<accession>A0A444WYT2</accession>
<sequence length="230" mass="26784">MDLELKGNKFTWFSNPRNGLVTRERLDRAMVNWKWRQAFSNASLTALPTITSDHCPLILNLKPNRNVPRQFKYEAYWDDKKELKKWYPKDGELKTKKEDIGALSLIKKQFLGKESKVRVWGDNWIHGINKPLKKGCNDNQKVEEFITNSRSWDKAKIQMSFSPIVANMIVQTPVSKTSDSDKLILPYRKDGEYSTKTGYYAAKQEEDEKNPKTTPQQATQWRNYGKGYGI</sequence>
<dbReference type="InterPro" id="IPR036691">
    <property type="entry name" value="Endo/exonu/phosph_ase_sf"/>
</dbReference>
<gene>
    <name evidence="2" type="ORF">Ahy_B10g101199</name>
</gene>
<organism evidence="2 3">
    <name type="scientific">Arachis hypogaea</name>
    <name type="common">Peanut</name>
    <dbReference type="NCBI Taxonomy" id="3818"/>
    <lineage>
        <taxon>Eukaryota</taxon>
        <taxon>Viridiplantae</taxon>
        <taxon>Streptophyta</taxon>
        <taxon>Embryophyta</taxon>
        <taxon>Tracheophyta</taxon>
        <taxon>Spermatophyta</taxon>
        <taxon>Magnoliopsida</taxon>
        <taxon>eudicotyledons</taxon>
        <taxon>Gunneridae</taxon>
        <taxon>Pentapetalae</taxon>
        <taxon>rosids</taxon>
        <taxon>fabids</taxon>
        <taxon>Fabales</taxon>
        <taxon>Fabaceae</taxon>
        <taxon>Papilionoideae</taxon>
        <taxon>50 kb inversion clade</taxon>
        <taxon>dalbergioids sensu lato</taxon>
        <taxon>Dalbergieae</taxon>
        <taxon>Pterocarpus clade</taxon>
        <taxon>Arachis</taxon>
    </lineage>
</organism>
<dbReference type="PANTHER" id="PTHR33710:SF77">
    <property type="entry name" value="DNASE I-LIKE SUPERFAMILY PROTEIN"/>
    <property type="match status" value="1"/>
</dbReference>
<dbReference type="AlphaFoldDB" id="A0A444WYT2"/>
<evidence type="ECO:0008006" key="4">
    <source>
        <dbReference type="Google" id="ProtNLM"/>
    </source>
</evidence>
<dbReference type="Proteomes" id="UP000289738">
    <property type="component" value="Chromosome B10"/>
</dbReference>
<evidence type="ECO:0000256" key="1">
    <source>
        <dbReference type="SAM" id="MobiDB-lite"/>
    </source>
</evidence>
<feature type="region of interest" description="Disordered" evidence="1">
    <location>
        <begin position="201"/>
        <end position="230"/>
    </location>
</feature>
<reference evidence="2 3" key="1">
    <citation type="submission" date="2019-01" db="EMBL/GenBank/DDBJ databases">
        <title>Sequencing of cultivated peanut Arachis hypogaea provides insights into genome evolution and oil improvement.</title>
        <authorList>
            <person name="Chen X."/>
        </authorList>
    </citation>
    <scope>NUCLEOTIDE SEQUENCE [LARGE SCALE GENOMIC DNA]</scope>
    <source>
        <strain evidence="3">cv. Fuhuasheng</strain>
        <tissue evidence="2">Leaves</tissue>
    </source>
</reference>